<proteinExistence type="predicted"/>
<dbReference type="RefSeq" id="WP_078666378.1">
    <property type="nucleotide sequence ID" value="NZ_FUXM01000040.1"/>
</dbReference>
<evidence type="ECO:0000259" key="1">
    <source>
        <dbReference type="SMART" id="SM01078"/>
    </source>
</evidence>
<dbReference type="Pfam" id="PF08369">
    <property type="entry name" value="PCP_red"/>
    <property type="match status" value="1"/>
</dbReference>
<sequence>MNWTKEAEAALEKVPFFVRPMARKAVEEYCKKHGIGTITEAEVKAAREKFLAGVDEEPKPGEPKPTKVAIVRCDIVSETCPGVGCMNAWNKRKVHFEQYGPEAELIGVFTCGGCSGRRVYRLVKKLKDYGLDVVHLSSCMLMDGDYPKCPFKQIIKEGILGQGVRVVEGTHH</sequence>
<dbReference type="GO" id="GO:0016491">
    <property type="term" value="F:oxidoreductase activity"/>
    <property type="evidence" value="ECO:0007669"/>
    <property type="project" value="InterPro"/>
</dbReference>
<accession>A0A1T4S2D9</accession>
<dbReference type="Pfam" id="PF08821">
    <property type="entry name" value="CGGC"/>
    <property type="match status" value="1"/>
</dbReference>
<keyword evidence="3" id="KW-1185">Reference proteome</keyword>
<gene>
    <name evidence="2" type="ORF">SAMN02745885_02385</name>
</gene>
<dbReference type="OrthoDB" id="1682132at2"/>
<evidence type="ECO:0000313" key="3">
    <source>
        <dbReference type="Proteomes" id="UP000189933"/>
    </source>
</evidence>
<protein>
    <submittedName>
        <fullName evidence="2">Predicted metal-binding protein</fullName>
    </submittedName>
</protein>
<dbReference type="GO" id="GO:0015995">
    <property type="term" value="P:chlorophyll biosynthetic process"/>
    <property type="evidence" value="ECO:0007669"/>
    <property type="project" value="InterPro"/>
</dbReference>
<dbReference type="AlphaFoldDB" id="A0A1T4S2D9"/>
<organism evidence="2 3">
    <name type="scientific">Carboxydocella sporoproducens DSM 16521</name>
    <dbReference type="NCBI Taxonomy" id="1121270"/>
    <lineage>
        <taxon>Bacteria</taxon>
        <taxon>Bacillati</taxon>
        <taxon>Bacillota</taxon>
        <taxon>Clostridia</taxon>
        <taxon>Eubacteriales</taxon>
        <taxon>Clostridiales Family XVI. Incertae Sedis</taxon>
        <taxon>Carboxydocella</taxon>
    </lineage>
</organism>
<dbReference type="SMART" id="SM01078">
    <property type="entry name" value="CGGC"/>
    <property type="match status" value="1"/>
</dbReference>
<name>A0A1T4S2D9_9FIRM</name>
<dbReference type="EMBL" id="FUXM01000040">
    <property type="protein sequence ID" value="SKA21971.1"/>
    <property type="molecule type" value="Genomic_DNA"/>
</dbReference>
<dbReference type="GO" id="GO:0015979">
    <property type="term" value="P:photosynthesis"/>
    <property type="evidence" value="ECO:0007669"/>
    <property type="project" value="InterPro"/>
</dbReference>
<dbReference type="InterPro" id="IPR042298">
    <property type="entry name" value="P-CP_red_C"/>
</dbReference>
<dbReference type="Gene3D" id="1.10.8.550">
    <property type="entry name" value="Proto-chlorophyllide reductase 57 kD subunit B"/>
    <property type="match status" value="1"/>
</dbReference>
<dbReference type="InterPro" id="IPR013580">
    <property type="entry name" value="LI-POR_suB-like_C"/>
</dbReference>
<reference evidence="3" key="1">
    <citation type="submission" date="2017-02" db="EMBL/GenBank/DDBJ databases">
        <authorList>
            <person name="Varghese N."/>
            <person name="Submissions S."/>
        </authorList>
    </citation>
    <scope>NUCLEOTIDE SEQUENCE [LARGE SCALE GENOMIC DNA]</scope>
    <source>
        <strain evidence="3">DSM 16521</strain>
    </source>
</reference>
<dbReference type="Proteomes" id="UP000189933">
    <property type="component" value="Unassembled WGS sequence"/>
</dbReference>
<feature type="domain" description="CGGC" evidence="1">
    <location>
        <begin position="67"/>
        <end position="171"/>
    </location>
</feature>
<evidence type="ECO:0000313" key="2">
    <source>
        <dbReference type="EMBL" id="SKA21971.1"/>
    </source>
</evidence>
<dbReference type="InterPro" id="IPR014925">
    <property type="entry name" value="CGGC_dom"/>
</dbReference>